<dbReference type="AlphaFoldDB" id="A0A8J8B5B4"/>
<comment type="caution">
    <text evidence="2">The sequence shown here is derived from an EMBL/GenBank/DDBJ whole genome shotgun (WGS) entry which is preliminary data.</text>
</comment>
<reference evidence="2" key="1">
    <citation type="submission" date="2014-12" db="EMBL/GenBank/DDBJ databases">
        <authorList>
            <person name="Huang H.-H."/>
            <person name="Chen S.-C."/>
            <person name="Lai M.-C."/>
        </authorList>
    </citation>
    <scope>NUCLEOTIDE SEQUENCE</scope>
    <source>
        <strain evidence="2">K1F9705b</strain>
    </source>
</reference>
<dbReference type="Proteomes" id="UP000730161">
    <property type="component" value="Unassembled WGS sequence"/>
</dbReference>
<dbReference type="PANTHER" id="PTHR35535:SF2">
    <property type="entry name" value="DUF306 DOMAIN-CONTAINING PROTEIN"/>
    <property type="match status" value="1"/>
</dbReference>
<dbReference type="InterPro" id="IPR053147">
    <property type="entry name" value="Hsp_HslJ-like"/>
</dbReference>
<proteinExistence type="predicted"/>
<accession>A0A8J8B5B4</accession>
<dbReference type="InterPro" id="IPR005184">
    <property type="entry name" value="DUF306_Meta_HslJ"/>
</dbReference>
<feature type="domain" description="DUF306" evidence="1">
    <location>
        <begin position="283"/>
        <end position="392"/>
    </location>
</feature>
<dbReference type="PROSITE" id="PS51257">
    <property type="entry name" value="PROKAR_LIPOPROTEIN"/>
    <property type="match status" value="1"/>
</dbReference>
<feature type="domain" description="DUF306" evidence="1">
    <location>
        <begin position="165"/>
        <end position="274"/>
    </location>
</feature>
<evidence type="ECO:0000313" key="3">
    <source>
        <dbReference type="Proteomes" id="UP000730161"/>
    </source>
</evidence>
<dbReference type="PANTHER" id="PTHR35535">
    <property type="entry name" value="HEAT SHOCK PROTEIN HSLJ"/>
    <property type="match status" value="1"/>
</dbReference>
<dbReference type="RefSeq" id="WP_211530595.1">
    <property type="nucleotide sequence ID" value="NZ_JWHL01000006.1"/>
</dbReference>
<protein>
    <recommendedName>
        <fullName evidence="1">DUF306 domain-containing protein</fullName>
    </recommendedName>
</protein>
<keyword evidence="3" id="KW-1185">Reference proteome</keyword>
<dbReference type="Gene3D" id="2.40.128.270">
    <property type="match status" value="3"/>
</dbReference>
<organism evidence="2 3">
    <name type="scientific">Methanocalculus chunghsingensis</name>
    <dbReference type="NCBI Taxonomy" id="156457"/>
    <lineage>
        <taxon>Archaea</taxon>
        <taxon>Methanobacteriati</taxon>
        <taxon>Methanobacteriota</taxon>
        <taxon>Stenosarchaea group</taxon>
        <taxon>Methanomicrobia</taxon>
        <taxon>Methanomicrobiales</taxon>
        <taxon>Methanocalculaceae</taxon>
        <taxon>Methanocalculus</taxon>
    </lineage>
</organism>
<name>A0A8J8B5B4_9EURY</name>
<dbReference type="OrthoDB" id="107075at2157"/>
<evidence type="ECO:0000259" key="1">
    <source>
        <dbReference type="Pfam" id="PF03724"/>
    </source>
</evidence>
<gene>
    <name evidence="2" type="ORF">RJ53_05220</name>
</gene>
<evidence type="ECO:0000313" key="2">
    <source>
        <dbReference type="EMBL" id="MBR1368938.1"/>
    </source>
</evidence>
<dbReference type="EMBL" id="JWHL01000006">
    <property type="protein sequence ID" value="MBR1368938.1"/>
    <property type="molecule type" value="Genomic_DNA"/>
</dbReference>
<dbReference type="Pfam" id="PF03724">
    <property type="entry name" value="META"/>
    <property type="match status" value="3"/>
</dbReference>
<feature type="domain" description="DUF306" evidence="1">
    <location>
        <begin position="37"/>
        <end position="147"/>
    </location>
</feature>
<sequence>MRRLLTITALLLGASIALVAAGCVSVPPPPPDDEIGSNLPGTTWQLSTLYVDGSASPVLPNTTITVRFDEDTIAGSAGCNQYFGSYSLVGSEISIGTIGSTLMYCGEPGVMDQEALYLSLLGDADVIAADEENLTLSAADGSFLLVFDRFREIPAIPDEGLAEYIKGSEWQLTALHYDDAVSSVISGSEITLIFDEESISGSAGCNRYMGSYSVDGAGISIGAIGATKMFCGEAGIMAQETRYLSLLGEAEAIAVDGERLVLSAADGSPLLTFKRAIESPALSLTGVQWRLLSITENGTRTEAIPERAVTATFDGERIGGSGGCNSYSAGYQIDGSMLVIDHPVSTLVYCQSPPGLMDRESRFFSLLPKMDLYIIEDGSLTLSSADGDISLSFVSGI</sequence>
<dbReference type="InterPro" id="IPR038670">
    <property type="entry name" value="HslJ-like_sf"/>
</dbReference>